<keyword evidence="5" id="KW-0539">Nucleus</keyword>
<dbReference type="OMA" id="EMRKPAN"/>
<evidence type="ECO:0000313" key="9">
    <source>
        <dbReference type="Proteomes" id="UP000694381"/>
    </source>
</evidence>
<dbReference type="Pfam" id="PF18581">
    <property type="entry name" value="SYCP2_ARLD"/>
    <property type="match status" value="1"/>
</dbReference>
<keyword evidence="4" id="KW-0158">Chromosome</keyword>
<sequence>VSTILQSLITDAFHGKGFQMLEEYLQEKVSHLPQKYSHPLLHHLDRSVNKELDQKEFQHVSLLLKCVQRFFNDDLDEDEPLLIHVSSLVYMVSWFATTMGFLTTEVLALDTTLINAIEDFFDTALGGISRGTVQMLDSFLLRLGFLVTEGRVKHSVQQEALSTLNCILNAAPWEERQRLSLAEGMCCLMKEFSRTILTVGDYDQQVAISEALCRMTTKTSRDDLVLQWFDDEVLADAFKEIRNREFETDCRRFLNLLNNRLGDQRRVCSFPCVAAFADSHEMRKPADEKLEEFWIDFNLGSQSVTFYIDNAESPLWVPVRLLKEAVANFSILENDGMKRLVINLQQPIVISQKEATKIEIHFDSRLNISQASVGALGEDKQVASFISFDYFKMWFHPLQFPCWLAEEATPLMGSMGPEDDHCLITLRLNDQSEPAVS</sequence>
<keyword evidence="9" id="KW-1185">Reference proteome</keyword>
<reference evidence="8" key="1">
    <citation type="submission" date="2025-08" db="UniProtKB">
        <authorList>
            <consortium name="Ensembl"/>
        </authorList>
    </citation>
    <scope>IDENTIFICATION</scope>
</reference>
<dbReference type="GO" id="GO:0000800">
    <property type="term" value="C:lateral element"/>
    <property type="evidence" value="ECO:0007669"/>
    <property type="project" value="TreeGrafter"/>
</dbReference>
<evidence type="ECO:0008006" key="10">
    <source>
        <dbReference type="Google" id="ProtNLM"/>
    </source>
</evidence>
<comment type="similarity">
    <text evidence="3">Belongs to the SYCP2 family.</text>
</comment>
<dbReference type="InterPro" id="IPR040560">
    <property type="entry name" value="SYCP2_SLD"/>
</dbReference>
<protein>
    <recommendedName>
        <fullName evidence="10">Synaptonemal complex protein 2-like</fullName>
    </recommendedName>
</protein>
<dbReference type="InterPro" id="IPR024835">
    <property type="entry name" value="SYCP2-like"/>
</dbReference>
<organism evidence="8 9">
    <name type="scientific">Nannospalax galili</name>
    <name type="common">Northern Israeli blind subterranean mole rat</name>
    <name type="synonym">Spalax galili</name>
    <dbReference type="NCBI Taxonomy" id="1026970"/>
    <lineage>
        <taxon>Eukaryota</taxon>
        <taxon>Metazoa</taxon>
        <taxon>Chordata</taxon>
        <taxon>Craniata</taxon>
        <taxon>Vertebrata</taxon>
        <taxon>Euteleostomi</taxon>
        <taxon>Mammalia</taxon>
        <taxon>Eutheria</taxon>
        <taxon>Euarchontoglires</taxon>
        <taxon>Glires</taxon>
        <taxon>Rodentia</taxon>
        <taxon>Myomorpha</taxon>
        <taxon>Muroidea</taxon>
        <taxon>Spalacidae</taxon>
        <taxon>Spalacinae</taxon>
        <taxon>Nannospalax</taxon>
    </lineage>
</organism>
<evidence type="ECO:0000259" key="6">
    <source>
        <dbReference type="Pfam" id="PF18581"/>
    </source>
</evidence>
<evidence type="ECO:0000256" key="3">
    <source>
        <dbReference type="ARBA" id="ARBA00007960"/>
    </source>
</evidence>
<dbReference type="PANTHER" id="PTHR15607">
    <property type="entry name" value="SYNAPTONEMAL COMPLEX PROTEIN-RELATED"/>
    <property type="match status" value="1"/>
</dbReference>
<dbReference type="InterPro" id="IPR041322">
    <property type="entry name" value="SYCP2_ARLD"/>
</dbReference>
<evidence type="ECO:0000256" key="5">
    <source>
        <dbReference type="ARBA" id="ARBA00023242"/>
    </source>
</evidence>
<feature type="domain" description="Synaptonemal complex protein 2 armadillo-repeat-like" evidence="6">
    <location>
        <begin position="5"/>
        <end position="175"/>
    </location>
</feature>
<dbReference type="Proteomes" id="UP000694381">
    <property type="component" value="Unassembled WGS sequence"/>
</dbReference>
<name>A0A8C6WD72_NANGA</name>
<dbReference type="GeneTree" id="ENSGT00530000063859"/>
<reference evidence="8" key="2">
    <citation type="submission" date="2025-09" db="UniProtKB">
        <authorList>
            <consortium name="Ensembl"/>
        </authorList>
    </citation>
    <scope>IDENTIFICATION</scope>
</reference>
<dbReference type="GO" id="GO:0140013">
    <property type="term" value="P:meiotic nuclear division"/>
    <property type="evidence" value="ECO:0007669"/>
    <property type="project" value="TreeGrafter"/>
</dbReference>
<evidence type="ECO:0000313" key="8">
    <source>
        <dbReference type="Ensembl" id="ENSNGAP00000025553.1"/>
    </source>
</evidence>
<dbReference type="GO" id="GO:0000779">
    <property type="term" value="C:condensed chromosome, centromeric region"/>
    <property type="evidence" value="ECO:0007669"/>
    <property type="project" value="TreeGrafter"/>
</dbReference>
<proteinExistence type="inferred from homology"/>
<feature type="domain" description="Synaptonemal complex protein 2 Spt16M-like" evidence="7">
    <location>
        <begin position="267"/>
        <end position="377"/>
    </location>
</feature>
<dbReference type="Pfam" id="PF18584">
    <property type="entry name" value="SYCP2_SLD"/>
    <property type="match status" value="1"/>
</dbReference>
<evidence type="ECO:0000259" key="7">
    <source>
        <dbReference type="Pfam" id="PF18584"/>
    </source>
</evidence>
<dbReference type="PANTHER" id="PTHR15607:SF14">
    <property type="entry name" value="SYNAPTONEMAL COMPLEX PROTEIN 2-LIKE"/>
    <property type="match status" value="1"/>
</dbReference>
<evidence type="ECO:0000256" key="4">
    <source>
        <dbReference type="ARBA" id="ARBA00022454"/>
    </source>
</evidence>
<accession>A0A8C6WD72</accession>
<dbReference type="AlphaFoldDB" id="A0A8C6WD72"/>
<evidence type="ECO:0000256" key="2">
    <source>
        <dbReference type="ARBA" id="ARBA00004286"/>
    </source>
</evidence>
<dbReference type="Ensembl" id="ENSNGAT00000031274.1">
    <property type="protein sequence ID" value="ENSNGAP00000025553.1"/>
    <property type="gene ID" value="ENSNGAG00000023463.1"/>
</dbReference>
<comment type="subcellular location">
    <subcellularLocation>
        <location evidence="2">Chromosome</location>
    </subcellularLocation>
    <subcellularLocation>
        <location evidence="1">Nucleus</location>
    </subcellularLocation>
</comment>
<evidence type="ECO:0000256" key="1">
    <source>
        <dbReference type="ARBA" id="ARBA00004123"/>
    </source>
</evidence>